<dbReference type="InterPro" id="IPR036465">
    <property type="entry name" value="vWFA_dom_sf"/>
</dbReference>
<dbReference type="SMART" id="SM00327">
    <property type="entry name" value="VWA"/>
    <property type="match status" value="1"/>
</dbReference>
<comment type="caution">
    <text evidence="3">The sequence shown here is derived from an EMBL/GenBank/DDBJ whole genome shotgun (WGS) entry which is preliminary data.</text>
</comment>
<dbReference type="InterPro" id="IPR051266">
    <property type="entry name" value="CLCR"/>
</dbReference>
<evidence type="ECO:0000256" key="1">
    <source>
        <dbReference type="SAM" id="SignalP"/>
    </source>
</evidence>
<dbReference type="CDD" id="cd01465">
    <property type="entry name" value="vWA_subgroup"/>
    <property type="match status" value="1"/>
</dbReference>
<evidence type="ECO:0000313" key="3">
    <source>
        <dbReference type="EMBL" id="PSL35989.1"/>
    </source>
</evidence>
<dbReference type="Pfam" id="PF00092">
    <property type="entry name" value="VWA"/>
    <property type="match status" value="1"/>
</dbReference>
<feature type="signal peptide" evidence="1">
    <location>
        <begin position="1"/>
        <end position="23"/>
    </location>
</feature>
<dbReference type="InterPro" id="IPR002035">
    <property type="entry name" value="VWF_A"/>
</dbReference>
<dbReference type="SUPFAM" id="SSF53300">
    <property type="entry name" value="vWA-like"/>
    <property type="match status" value="1"/>
</dbReference>
<dbReference type="InterPro" id="IPR008969">
    <property type="entry name" value="CarboxyPept-like_regulatory"/>
</dbReference>
<dbReference type="EMBL" id="PYGK01000001">
    <property type="protein sequence ID" value="PSL35989.1"/>
    <property type="molecule type" value="Genomic_DNA"/>
</dbReference>
<dbReference type="InterPro" id="IPR021908">
    <property type="entry name" value="YfbK_C"/>
</dbReference>
<sequence length="651" mass="71463">MRKYLVLLLTTFIILSISTPGWAQSQHKIEGTVTSYNTKRPLAGAIVRLVTPAISQAKVTTDKKGQFTLSFDGKQAILYISLTGYKTDTLLVPFNQKGTLNIRLKPVPATADDIKLKDLEHRVVMEKPAPAPVMNEVVVKGYGAQKQVKRMSTADVTAIYGSSAMNYTPSVVAYDHQTEDYSPVNENIFHAVTDQPLSTFSIDVDRASYSNIRRFLNNGDMPPADAVRVEEMINYFDYKYGNPTGDAPVAIHTDMAVCPWNTAHQLVRIALKGKDVAKENLPPSNLVFLIDVSGSMSGPQRLPLVKQAFKALTAQLRPVDKVAIVVYAGAAGLVLPSTSGENKTAILDALDKLEAGGSTAGGEGIQLAYKTAAENLLQNGNNRVIIATDGDFNVGPSSDGELQRIIEKEREKGIFLSVLGFGMGNYKDNKLELLADKGNGNYAYIDNFEEARRTFVTEFGGTLFTIAKDVKLQIEFNPKYVQSYRLVGYENRMLQNEDFNNDKKDAGDMGAGHTVTALYEIVPVGKSTEQPLAVDPLKYQLAKQPNGNSSEVLTVKLRYKEPKASTSQLITQVLHWKQQDITAAPEDFRMATAVADFGLLLRNSEHKGNASWEQVLKLAGNARGTDEEGYRAEFIQLVKKAQLISNNHGTK</sequence>
<protein>
    <submittedName>
        <fullName evidence="3">Ca-activated chloride channel family protein</fullName>
    </submittedName>
</protein>
<dbReference type="PROSITE" id="PS50234">
    <property type="entry name" value="VWFA"/>
    <property type="match status" value="1"/>
</dbReference>
<feature type="domain" description="VWFA" evidence="2">
    <location>
        <begin position="285"/>
        <end position="459"/>
    </location>
</feature>
<dbReference type="Pfam" id="PF12034">
    <property type="entry name" value="YfbK_C"/>
    <property type="match status" value="1"/>
</dbReference>
<feature type="chain" id="PRO_5015112223" evidence="1">
    <location>
        <begin position="24"/>
        <end position="651"/>
    </location>
</feature>
<gene>
    <name evidence="3" type="ORF">CLV42_101753</name>
</gene>
<proteinExistence type="predicted"/>
<dbReference type="Gene3D" id="2.60.40.1120">
    <property type="entry name" value="Carboxypeptidase-like, regulatory domain"/>
    <property type="match status" value="1"/>
</dbReference>
<dbReference type="PANTHER" id="PTHR10579:SF43">
    <property type="entry name" value="ZINC FINGER (C3HC4-TYPE RING FINGER) FAMILY PROTEIN"/>
    <property type="match status" value="1"/>
</dbReference>
<dbReference type="InterPro" id="IPR022156">
    <property type="entry name" value="Uncharacterised_YfbK_N"/>
</dbReference>
<dbReference type="Gene3D" id="3.40.50.410">
    <property type="entry name" value="von Willebrand factor, type A domain"/>
    <property type="match status" value="1"/>
</dbReference>
<evidence type="ECO:0000313" key="4">
    <source>
        <dbReference type="Proteomes" id="UP000240978"/>
    </source>
</evidence>
<dbReference type="RefSeq" id="WP_106600520.1">
    <property type="nucleotide sequence ID" value="NZ_PYGK01000001.1"/>
</dbReference>
<evidence type="ECO:0000259" key="2">
    <source>
        <dbReference type="PROSITE" id="PS50234"/>
    </source>
</evidence>
<organism evidence="3 4">
    <name type="scientific">Chitinophaga ginsengisoli</name>
    <dbReference type="NCBI Taxonomy" id="363837"/>
    <lineage>
        <taxon>Bacteria</taxon>
        <taxon>Pseudomonadati</taxon>
        <taxon>Bacteroidota</taxon>
        <taxon>Chitinophagia</taxon>
        <taxon>Chitinophagales</taxon>
        <taxon>Chitinophagaceae</taxon>
        <taxon>Chitinophaga</taxon>
    </lineage>
</organism>
<keyword evidence="4" id="KW-1185">Reference proteome</keyword>
<dbReference type="Pfam" id="PF12450">
    <property type="entry name" value="vWF_A"/>
    <property type="match status" value="1"/>
</dbReference>
<dbReference type="Proteomes" id="UP000240978">
    <property type="component" value="Unassembled WGS sequence"/>
</dbReference>
<accession>A0A2P8GPU0</accession>
<name>A0A2P8GPU0_9BACT</name>
<dbReference type="PANTHER" id="PTHR10579">
    <property type="entry name" value="CALCIUM-ACTIVATED CHLORIDE CHANNEL REGULATOR"/>
    <property type="match status" value="1"/>
</dbReference>
<reference evidence="3 4" key="1">
    <citation type="submission" date="2018-03" db="EMBL/GenBank/DDBJ databases">
        <title>Genomic Encyclopedia of Archaeal and Bacterial Type Strains, Phase II (KMG-II): from individual species to whole genera.</title>
        <authorList>
            <person name="Goeker M."/>
        </authorList>
    </citation>
    <scope>NUCLEOTIDE SEQUENCE [LARGE SCALE GENOMIC DNA]</scope>
    <source>
        <strain evidence="3 4">DSM 18107</strain>
    </source>
</reference>
<dbReference type="SUPFAM" id="SSF49464">
    <property type="entry name" value="Carboxypeptidase regulatory domain-like"/>
    <property type="match status" value="1"/>
</dbReference>
<dbReference type="OrthoDB" id="9805121at2"/>
<keyword evidence="1" id="KW-0732">Signal</keyword>
<dbReference type="AlphaFoldDB" id="A0A2P8GPU0"/>
<dbReference type="Pfam" id="PF13715">
    <property type="entry name" value="CarbopepD_reg_2"/>
    <property type="match status" value="1"/>
</dbReference>